<evidence type="ECO:0000256" key="1">
    <source>
        <dbReference type="ARBA" id="ARBA00003618"/>
    </source>
</evidence>
<comment type="caution">
    <text evidence="12">The sequence shown here is derived from an EMBL/GenBank/DDBJ whole genome shotgun (WGS) entry which is preliminary data.</text>
</comment>
<keyword evidence="13" id="KW-1185">Reference proteome</keyword>
<gene>
    <name evidence="12" type="primary">recN</name>
    <name evidence="12" type="ORF">HMPREF9083_0190</name>
</gene>
<dbReference type="PANTHER" id="PTHR11059">
    <property type="entry name" value="DNA REPAIR PROTEIN RECN"/>
    <property type="match status" value="1"/>
</dbReference>
<dbReference type="GO" id="GO:0006310">
    <property type="term" value="P:DNA recombination"/>
    <property type="evidence" value="ECO:0007669"/>
    <property type="project" value="InterPro"/>
</dbReference>
<dbReference type="GO" id="GO:0006281">
    <property type="term" value="P:DNA repair"/>
    <property type="evidence" value="ECO:0007669"/>
    <property type="project" value="UniProtKB-KW"/>
</dbReference>
<feature type="coiled-coil region" evidence="10">
    <location>
        <begin position="282"/>
        <end position="337"/>
    </location>
</feature>
<dbReference type="InterPro" id="IPR027417">
    <property type="entry name" value="P-loop_NTPase"/>
</dbReference>
<dbReference type="Pfam" id="PF02463">
    <property type="entry name" value="SMC_N"/>
    <property type="match status" value="1"/>
</dbReference>
<dbReference type="HOGENOM" id="CLU_018297_3_1_9"/>
<dbReference type="SUPFAM" id="SSF52540">
    <property type="entry name" value="P-loop containing nucleoside triphosphate hydrolases"/>
    <property type="match status" value="2"/>
</dbReference>
<evidence type="ECO:0000256" key="3">
    <source>
        <dbReference type="ARBA" id="ARBA00021315"/>
    </source>
</evidence>
<dbReference type="GO" id="GO:0009432">
    <property type="term" value="P:SOS response"/>
    <property type="evidence" value="ECO:0007669"/>
    <property type="project" value="TreeGrafter"/>
</dbReference>
<dbReference type="InterPro" id="IPR003395">
    <property type="entry name" value="RecF/RecN/SMC_N"/>
</dbReference>
<evidence type="ECO:0000256" key="2">
    <source>
        <dbReference type="ARBA" id="ARBA00009441"/>
    </source>
</evidence>
<evidence type="ECO:0000313" key="13">
    <source>
        <dbReference type="Proteomes" id="UP000003503"/>
    </source>
</evidence>
<keyword evidence="4" id="KW-0547">Nucleotide-binding</keyword>
<dbReference type="GO" id="GO:0043590">
    <property type="term" value="C:bacterial nucleoid"/>
    <property type="evidence" value="ECO:0007669"/>
    <property type="project" value="TreeGrafter"/>
</dbReference>
<accession>F2BVH3</accession>
<reference evidence="12 13" key="1">
    <citation type="submission" date="2011-02" db="EMBL/GenBank/DDBJ databases">
        <authorList>
            <person name="Muzny D."/>
            <person name="Qin X."/>
            <person name="Deng J."/>
            <person name="Jiang H."/>
            <person name="Liu Y."/>
            <person name="Qu J."/>
            <person name="Song X.-Z."/>
            <person name="Zhang L."/>
            <person name="Thornton R."/>
            <person name="Coyle M."/>
            <person name="Francisco L."/>
            <person name="Jackson L."/>
            <person name="Javaid M."/>
            <person name="Korchina V."/>
            <person name="Kovar C."/>
            <person name="Mata R."/>
            <person name="Mathew T."/>
            <person name="Ngo R."/>
            <person name="Nguyen L."/>
            <person name="Nguyen N."/>
            <person name="Okwuonu G."/>
            <person name="Ongeri F."/>
            <person name="Pham C."/>
            <person name="Simmons D."/>
            <person name="Wilczek-Boney K."/>
            <person name="Hale W."/>
            <person name="Jakkamsetti A."/>
            <person name="Pham P."/>
            <person name="Ruth R."/>
            <person name="San Lucas F."/>
            <person name="Warren J."/>
            <person name="Zhang J."/>
            <person name="Zhao Z."/>
            <person name="Zhou C."/>
            <person name="Zhu D."/>
            <person name="Lee S."/>
            <person name="Bess C."/>
            <person name="Blankenburg K."/>
            <person name="Forbes L."/>
            <person name="Fu Q."/>
            <person name="Gubbala S."/>
            <person name="Hirani K."/>
            <person name="Jayaseelan J.C."/>
            <person name="Lara F."/>
            <person name="Munidasa M."/>
            <person name="Palculict T."/>
            <person name="Patil S."/>
            <person name="Pu L.-L."/>
            <person name="Saada N."/>
            <person name="Tang L."/>
            <person name="Weissenberger G."/>
            <person name="Zhu Y."/>
            <person name="Hemphill L."/>
            <person name="Shang Y."/>
            <person name="Youmans B."/>
            <person name="Ayvaz T."/>
            <person name="Ross M."/>
            <person name="Santibanez J."/>
            <person name="Aqrawi P."/>
            <person name="Gross S."/>
            <person name="Joshi V."/>
            <person name="Fowler G."/>
            <person name="Nazareth L."/>
            <person name="Reid J."/>
            <person name="Worley K."/>
            <person name="Petrosino J."/>
            <person name="Highlander S."/>
            <person name="Gibbs R."/>
        </authorList>
    </citation>
    <scope>NUCLEOTIDE SEQUENCE [LARGE SCALE GENOMIC DNA]</scope>
    <source>
        <strain evidence="12 13">DSM 19965</strain>
    </source>
</reference>
<keyword evidence="7 9" id="KW-0234">DNA repair</keyword>
<evidence type="ECO:0000259" key="11">
    <source>
        <dbReference type="Pfam" id="PF02463"/>
    </source>
</evidence>
<name>F2BVH3_9FIRM</name>
<dbReference type="eggNOG" id="COG0497">
    <property type="taxonomic scope" value="Bacteria"/>
</dbReference>
<dbReference type="CDD" id="cd03241">
    <property type="entry name" value="ABC_RecN"/>
    <property type="match status" value="1"/>
</dbReference>
<keyword evidence="6" id="KW-0067">ATP-binding</keyword>
<dbReference type="AlphaFoldDB" id="F2BVH3"/>
<evidence type="ECO:0000256" key="7">
    <source>
        <dbReference type="ARBA" id="ARBA00023204"/>
    </source>
</evidence>
<dbReference type="STRING" id="888062.HMPREF9083_0190"/>
<dbReference type="GO" id="GO:0005524">
    <property type="term" value="F:ATP binding"/>
    <property type="evidence" value="ECO:0007669"/>
    <property type="project" value="UniProtKB-KW"/>
</dbReference>
<evidence type="ECO:0000256" key="9">
    <source>
        <dbReference type="PIRNR" id="PIRNR003128"/>
    </source>
</evidence>
<sequence length="558" mass="63376">MLRSLHISNFAIIKDIEMELGDGVTVFTGETGSGKSILVDALSLLAGKRGSIDLIRSGEDFFCVEGIFSINKSIVSLLSEFEVNDDNEDIIISRKMNKSGKSTCTVNGFFCSVKKLEEIGKKLFRFHEQFDNTDLLNSDFCKRIIDNFSVEIKVAWNEYSKIYSDWKTTKSKIEKLNKEEQEYQRKLDVLLWETQQIEDARICLEEDSKIAQKLSVLQNYERIQDGLQTVSNILSEENGIQDKLSVAEKEIARISKYDKDLDSTASELESIKFSIEEIINNIGNHLSLLDFSENELDELNQRDEVLKNLMRKFGPSLEDVLNYYEKALKEIDEIQKMFFDKESLLELLKKQNDVLSEKSKILYKLREKEGKKFCDLLVNSLKDMSIKAASMELRMILSQEPTAIGVDSMEFYFSANEGEPLKPMKDIASGGELSRISLAIEIITSNLWGKNTMIFDEIDTGISGKVAVEVASKLKMLSKNTQVLCITHLPQTASIADAHYRIEKFVENGRTLSVLKKLSHEEHLQDIAFMISGSDSSKSALDSAKEIEKVIKNSERRV</sequence>
<comment type="similarity">
    <text evidence="2 9">Belongs to the RecN family.</text>
</comment>
<protein>
    <recommendedName>
        <fullName evidence="3 9">DNA repair protein RecN</fullName>
    </recommendedName>
    <alternativeName>
        <fullName evidence="8 9">Recombination protein N</fullName>
    </alternativeName>
</protein>
<dbReference type="Gene3D" id="3.40.50.300">
    <property type="entry name" value="P-loop containing nucleotide triphosphate hydrolases"/>
    <property type="match status" value="2"/>
</dbReference>
<dbReference type="Proteomes" id="UP000003503">
    <property type="component" value="Unassembled WGS sequence"/>
</dbReference>
<keyword evidence="5 9" id="KW-0227">DNA damage</keyword>
<evidence type="ECO:0000256" key="6">
    <source>
        <dbReference type="ARBA" id="ARBA00022840"/>
    </source>
</evidence>
<dbReference type="PANTHER" id="PTHR11059:SF0">
    <property type="entry name" value="DNA REPAIR PROTEIN RECN"/>
    <property type="match status" value="1"/>
</dbReference>
<dbReference type="PIRSF" id="PIRSF003128">
    <property type="entry name" value="RecN"/>
    <property type="match status" value="1"/>
</dbReference>
<comment type="function">
    <text evidence="1 9">May be involved in recombinational repair of damaged DNA.</text>
</comment>
<dbReference type="RefSeq" id="WP_007555497.1">
    <property type="nucleotide sequence ID" value="NZ_GL878519.1"/>
</dbReference>
<feature type="domain" description="RecF/RecN/SMC N-terminal" evidence="11">
    <location>
        <begin position="1"/>
        <end position="504"/>
    </location>
</feature>
<organism evidence="12 13">
    <name type="scientific">Dialister micraerophilus DSM 19965</name>
    <dbReference type="NCBI Taxonomy" id="888062"/>
    <lineage>
        <taxon>Bacteria</taxon>
        <taxon>Bacillati</taxon>
        <taxon>Bacillota</taxon>
        <taxon>Negativicutes</taxon>
        <taxon>Veillonellales</taxon>
        <taxon>Veillonellaceae</taxon>
        <taxon>Dialister</taxon>
    </lineage>
</organism>
<evidence type="ECO:0000256" key="10">
    <source>
        <dbReference type="SAM" id="Coils"/>
    </source>
</evidence>
<keyword evidence="10" id="KW-0175">Coiled coil</keyword>
<evidence type="ECO:0000256" key="8">
    <source>
        <dbReference type="ARBA" id="ARBA00033408"/>
    </source>
</evidence>
<evidence type="ECO:0000313" key="12">
    <source>
        <dbReference type="EMBL" id="EGF16714.1"/>
    </source>
</evidence>
<dbReference type="NCBIfam" id="TIGR00634">
    <property type="entry name" value="recN"/>
    <property type="match status" value="1"/>
</dbReference>
<proteinExistence type="inferred from homology"/>
<evidence type="ECO:0000256" key="4">
    <source>
        <dbReference type="ARBA" id="ARBA00022741"/>
    </source>
</evidence>
<evidence type="ECO:0000256" key="5">
    <source>
        <dbReference type="ARBA" id="ARBA00022763"/>
    </source>
</evidence>
<dbReference type="InterPro" id="IPR004604">
    <property type="entry name" value="DNA_recomb/repair_RecN"/>
</dbReference>
<dbReference type="EMBL" id="AFBB01000002">
    <property type="protein sequence ID" value="EGF16714.1"/>
    <property type="molecule type" value="Genomic_DNA"/>
</dbReference>
<feature type="coiled-coil region" evidence="10">
    <location>
        <begin position="166"/>
        <end position="193"/>
    </location>
</feature>